<organism evidence="2 3">
    <name type="scientific">Dokdonella immobilis</name>
    <dbReference type="NCBI Taxonomy" id="578942"/>
    <lineage>
        <taxon>Bacteria</taxon>
        <taxon>Pseudomonadati</taxon>
        <taxon>Pseudomonadota</taxon>
        <taxon>Gammaproteobacteria</taxon>
        <taxon>Lysobacterales</taxon>
        <taxon>Rhodanobacteraceae</taxon>
        <taxon>Dokdonella</taxon>
    </lineage>
</organism>
<feature type="transmembrane region" description="Helical" evidence="1">
    <location>
        <begin position="36"/>
        <end position="57"/>
    </location>
</feature>
<keyword evidence="1" id="KW-0472">Membrane</keyword>
<dbReference type="STRING" id="578942.SAMN05216289_11363"/>
<dbReference type="EMBL" id="FOVF01000013">
    <property type="protein sequence ID" value="SFN31134.1"/>
    <property type="molecule type" value="Genomic_DNA"/>
</dbReference>
<evidence type="ECO:0000313" key="2">
    <source>
        <dbReference type="EMBL" id="SFN31134.1"/>
    </source>
</evidence>
<gene>
    <name evidence="2" type="ORF">SAMN05216289_11363</name>
</gene>
<keyword evidence="3" id="KW-1185">Reference proteome</keyword>
<dbReference type="AlphaFoldDB" id="A0A1I4XZ79"/>
<proteinExistence type="predicted"/>
<dbReference type="Proteomes" id="UP000198575">
    <property type="component" value="Unassembled WGS sequence"/>
</dbReference>
<name>A0A1I4XZ79_9GAMM</name>
<reference evidence="2 3" key="1">
    <citation type="submission" date="2016-10" db="EMBL/GenBank/DDBJ databases">
        <authorList>
            <person name="de Groot N.N."/>
        </authorList>
    </citation>
    <scope>NUCLEOTIDE SEQUENCE [LARGE SCALE GENOMIC DNA]</scope>
    <source>
        <strain evidence="2 3">CGMCC 1.7659</strain>
    </source>
</reference>
<keyword evidence="1" id="KW-0812">Transmembrane</keyword>
<accession>A0A1I4XZ79</accession>
<evidence type="ECO:0000256" key="1">
    <source>
        <dbReference type="SAM" id="Phobius"/>
    </source>
</evidence>
<protein>
    <submittedName>
        <fullName evidence="2">Uncharacterized protein</fullName>
    </submittedName>
</protein>
<evidence type="ECO:0000313" key="3">
    <source>
        <dbReference type="Proteomes" id="UP000198575"/>
    </source>
</evidence>
<feature type="transmembrane region" description="Helical" evidence="1">
    <location>
        <begin position="63"/>
        <end position="81"/>
    </location>
</feature>
<keyword evidence="1" id="KW-1133">Transmembrane helix</keyword>
<sequence>MGVSGIETGGSYATGKLSGETMGWLRIVRTYAPSKLALAATLLSMGFVKQLKCVSVMSAHFPLVRWILVGIPATAIVLLGWTDYPFIQAERCAGLPYPRCRGPEGHEHFGHTAPTEGA</sequence>